<evidence type="ECO:0000313" key="3">
    <source>
        <dbReference type="EMBL" id="KMQ76385.1"/>
    </source>
</evidence>
<dbReference type="Proteomes" id="UP000036102">
    <property type="component" value="Unassembled WGS sequence"/>
</dbReference>
<dbReference type="RefSeq" id="WP_197083834.1">
    <property type="nucleotide sequence ID" value="NZ_LFBU01000001.1"/>
</dbReference>
<comment type="similarity">
    <text evidence="1">Belongs to the Gram-positive plasmids replication protein type 1 family.</text>
</comment>
<evidence type="ECO:0000256" key="1">
    <source>
        <dbReference type="ARBA" id="ARBA00008909"/>
    </source>
</evidence>
<sequence>MHKPEHEAAHLENRSELKASSVIVAQHFLADDATKKDGKKILDCAHHLRSRSNNGYDAQIDTWYCKHPQCPTCQSRRALRCCSKMHQLCDQNPTLTTGKWIFLTLTVRNCFVEELRTTIAAMNRAFGRLKQRAFWKQHVYGGIKFMEVTPGRSDVDMAHPHFHCLLRITPSMYEGNNYISMKRWAREWQQALQVSYTPVVDCKRLSGVGDDLRRQIVSYTRYSMKPHKPTRNRFWFMRVAFETKDLHRFQPFGQIKVLLAQCKKERSLTSPDEAKDTAIRATESIWTWDAWSGKYRLRGE</sequence>
<organism evidence="3 4">
    <name type="scientific">Marinobacter subterrani</name>
    <dbReference type="NCBI Taxonomy" id="1658765"/>
    <lineage>
        <taxon>Bacteria</taxon>
        <taxon>Pseudomonadati</taxon>
        <taxon>Pseudomonadota</taxon>
        <taxon>Gammaproteobacteria</taxon>
        <taxon>Pseudomonadales</taxon>
        <taxon>Marinobacteraceae</taxon>
        <taxon>Marinobacter</taxon>
    </lineage>
</organism>
<dbReference type="AlphaFoldDB" id="A0A0J7M604"/>
<keyword evidence="2" id="KW-0235">DNA replication</keyword>
<dbReference type="EMBL" id="LFBU01000001">
    <property type="protein sequence ID" value="KMQ76385.1"/>
    <property type="molecule type" value="Genomic_DNA"/>
</dbReference>
<dbReference type="GO" id="GO:0003677">
    <property type="term" value="F:DNA binding"/>
    <property type="evidence" value="ECO:0007669"/>
    <property type="project" value="InterPro"/>
</dbReference>
<comment type="caution">
    <text evidence="3">The sequence shown here is derived from an EMBL/GenBank/DDBJ whole genome shotgun (WGS) entry which is preliminary data.</text>
</comment>
<dbReference type="Pfam" id="PF01446">
    <property type="entry name" value="Rep_1"/>
    <property type="match status" value="1"/>
</dbReference>
<evidence type="ECO:0000256" key="2">
    <source>
        <dbReference type="ARBA" id="ARBA00022705"/>
    </source>
</evidence>
<proteinExistence type="inferred from homology"/>
<evidence type="ECO:0000313" key="4">
    <source>
        <dbReference type="Proteomes" id="UP000036102"/>
    </source>
</evidence>
<reference evidence="3 4" key="1">
    <citation type="submission" date="2015-06" db="EMBL/GenBank/DDBJ databases">
        <title>Marinobacter subterrani, a genetically tractable neutrophilic iron-oxidizing strain isolated from the Soudan Iron Mine.</title>
        <authorList>
            <person name="Bonis B.M."/>
            <person name="Gralnick J.A."/>
        </authorList>
    </citation>
    <scope>NUCLEOTIDE SEQUENCE [LARGE SCALE GENOMIC DNA]</scope>
    <source>
        <strain evidence="3 4">JG233</strain>
    </source>
</reference>
<accession>A0A0J7M604</accession>
<keyword evidence="4" id="KW-1185">Reference proteome</keyword>
<dbReference type="PATRIC" id="fig|1658765.3.peg.2617"/>
<protein>
    <submittedName>
        <fullName evidence="3">Replication protein</fullName>
    </submittedName>
</protein>
<gene>
    <name evidence="3" type="ORF">Msub_12598</name>
</gene>
<dbReference type="InterPro" id="IPR000989">
    <property type="entry name" value="Rep"/>
</dbReference>
<dbReference type="GO" id="GO:0006260">
    <property type="term" value="P:DNA replication"/>
    <property type="evidence" value="ECO:0007669"/>
    <property type="project" value="UniProtKB-KW"/>
</dbReference>
<dbReference type="STRING" id="1658765.Msub_12598"/>
<name>A0A0J7M604_9GAMM</name>